<proteinExistence type="predicted"/>
<feature type="signal peptide" evidence="2">
    <location>
        <begin position="1"/>
        <end position="26"/>
    </location>
</feature>
<protein>
    <submittedName>
        <fullName evidence="3">Uncharacterized protein</fullName>
    </submittedName>
</protein>
<evidence type="ECO:0000313" key="3">
    <source>
        <dbReference type="EMBL" id="MBI5171228.1"/>
    </source>
</evidence>
<gene>
    <name evidence="3" type="ORF">HZA61_17205</name>
</gene>
<evidence type="ECO:0000256" key="1">
    <source>
        <dbReference type="SAM" id="MobiDB-lite"/>
    </source>
</evidence>
<dbReference type="EMBL" id="JACRIW010000123">
    <property type="protein sequence ID" value="MBI5171228.1"/>
    <property type="molecule type" value="Genomic_DNA"/>
</dbReference>
<dbReference type="AlphaFoldDB" id="A0A933SGD5"/>
<accession>A0A933SGD5</accession>
<feature type="region of interest" description="Disordered" evidence="1">
    <location>
        <begin position="75"/>
        <end position="117"/>
    </location>
</feature>
<organism evidence="3 4">
    <name type="scientific">Eiseniibacteriota bacterium</name>
    <dbReference type="NCBI Taxonomy" id="2212470"/>
    <lineage>
        <taxon>Bacteria</taxon>
        <taxon>Candidatus Eiseniibacteriota</taxon>
    </lineage>
</organism>
<name>A0A933SGD5_UNCEI</name>
<evidence type="ECO:0000313" key="4">
    <source>
        <dbReference type="Proteomes" id="UP000696931"/>
    </source>
</evidence>
<reference evidence="3" key="1">
    <citation type="submission" date="2020-07" db="EMBL/GenBank/DDBJ databases">
        <title>Huge and variable diversity of episymbiotic CPR bacteria and DPANN archaea in groundwater ecosystems.</title>
        <authorList>
            <person name="He C.Y."/>
            <person name="Keren R."/>
            <person name="Whittaker M."/>
            <person name="Farag I.F."/>
            <person name="Doudna J."/>
            <person name="Cate J.H.D."/>
            <person name="Banfield J.F."/>
        </authorList>
    </citation>
    <scope>NUCLEOTIDE SEQUENCE</scope>
    <source>
        <strain evidence="3">NC_groundwater_1813_Pr3_B-0.1um_71_17</strain>
    </source>
</reference>
<feature type="chain" id="PRO_5036840216" evidence="2">
    <location>
        <begin position="27"/>
        <end position="117"/>
    </location>
</feature>
<keyword evidence="2" id="KW-0732">Signal</keyword>
<sequence length="117" mass="11966">MKPAARSLLALAVLFAATVFAPRANAQGPSSEYPTGYGYTQSVTSAPATNGLATLSPTQRLAWWVSRGFAPADGRGGVAGFSASRSKRSAVRPAGSSGEQGPMSGLSNRSLVRPVGR</sequence>
<dbReference type="Proteomes" id="UP000696931">
    <property type="component" value="Unassembled WGS sequence"/>
</dbReference>
<comment type="caution">
    <text evidence="3">The sequence shown here is derived from an EMBL/GenBank/DDBJ whole genome shotgun (WGS) entry which is preliminary data.</text>
</comment>
<evidence type="ECO:0000256" key="2">
    <source>
        <dbReference type="SAM" id="SignalP"/>
    </source>
</evidence>